<dbReference type="PANTHER" id="PTHR48111:SF37">
    <property type="entry name" value="RESPONSE REGULATOR PROTEIN CARR"/>
    <property type="match status" value="1"/>
</dbReference>
<evidence type="ECO:0000259" key="8">
    <source>
        <dbReference type="PROSITE" id="PS50110"/>
    </source>
</evidence>
<gene>
    <name evidence="10" type="ORF">Ga0123462_1322</name>
</gene>
<dbReference type="PANTHER" id="PTHR48111">
    <property type="entry name" value="REGULATOR OF RPOS"/>
    <property type="match status" value="1"/>
</dbReference>
<feature type="DNA-binding region" description="OmpR/PhoB-type" evidence="7">
    <location>
        <begin position="124"/>
        <end position="222"/>
    </location>
</feature>
<keyword evidence="4 7" id="KW-0238">DNA-binding</keyword>
<dbReference type="SMART" id="SM00448">
    <property type="entry name" value="REC"/>
    <property type="match status" value="1"/>
</dbReference>
<dbReference type="Pfam" id="PF00072">
    <property type="entry name" value="Response_reg"/>
    <property type="match status" value="1"/>
</dbReference>
<dbReference type="Gene3D" id="1.10.10.10">
    <property type="entry name" value="Winged helix-like DNA-binding domain superfamily/Winged helix DNA-binding domain"/>
    <property type="match status" value="1"/>
</dbReference>
<dbReference type="Proteomes" id="UP000231637">
    <property type="component" value="Chromosome"/>
</dbReference>
<organism evidence="10 11">
    <name type="scientific">Mariprofundus ferrinatatus</name>
    <dbReference type="NCBI Taxonomy" id="1921087"/>
    <lineage>
        <taxon>Bacteria</taxon>
        <taxon>Pseudomonadati</taxon>
        <taxon>Pseudomonadota</taxon>
        <taxon>Candidatius Mariprofundia</taxon>
        <taxon>Mariprofundales</taxon>
        <taxon>Mariprofundaceae</taxon>
        <taxon>Mariprofundus</taxon>
    </lineage>
</organism>
<dbReference type="InterPro" id="IPR016032">
    <property type="entry name" value="Sig_transdc_resp-reg_C-effctor"/>
</dbReference>
<name>A0A2K8LD24_9PROT</name>
<dbReference type="InterPro" id="IPR001789">
    <property type="entry name" value="Sig_transdc_resp-reg_receiver"/>
</dbReference>
<dbReference type="AlphaFoldDB" id="A0A2K8LD24"/>
<dbReference type="InterPro" id="IPR039420">
    <property type="entry name" value="WalR-like"/>
</dbReference>
<proteinExistence type="predicted"/>
<dbReference type="SUPFAM" id="SSF46894">
    <property type="entry name" value="C-terminal effector domain of the bipartite response regulators"/>
    <property type="match status" value="1"/>
</dbReference>
<keyword evidence="11" id="KW-1185">Reference proteome</keyword>
<evidence type="ECO:0000256" key="7">
    <source>
        <dbReference type="PROSITE-ProRule" id="PRU01091"/>
    </source>
</evidence>
<dbReference type="Gene3D" id="6.10.250.690">
    <property type="match status" value="1"/>
</dbReference>
<evidence type="ECO:0000313" key="10">
    <source>
        <dbReference type="EMBL" id="ATX82186.1"/>
    </source>
</evidence>
<dbReference type="InterPro" id="IPR001867">
    <property type="entry name" value="OmpR/PhoB-type_DNA-bd"/>
</dbReference>
<dbReference type="CDD" id="cd00383">
    <property type="entry name" value="trans_reg_C"/>
    <property type="match status" value="1"/>
</dbReference>
<feature type="modified residue" description="4-aspartylphosphate" evidence="6">
    <location>
        <position position="51"/>
    </location>
</feature>
<dbReference type="KEGG" id="mfn:Ga0123462_1322"/>
<dbReference type="EMBL" id="CP018800">
    <property type="protein sequence ID" value="ATX82186.1"/>
    <property type="molecule type" value="Genomic_DNA"/>
</dbReference>
<dbReference type="RefSeq" id="WP_100265565.1">
    <property type="nucleotide sequence ID" value="NZ_CP018800.1"/>
</dbReference>
<dbReference type="PROSITE" id="PS50110">
    <property type="entry name" value="RESPONSE_REGULATORY"/>
    <property type="match status" value="1"/>
</dbReference>
<dbReference type="Pfam" id="PF00486">
    <property type="entry name" value="Trans_reg_C"/>
    <property type="match status" value="1"/>
</dbReference>
<accession>A0A2K8LD24</accession>
<evidence type="ECO:0000256" key="5">
    <source>
        <dbReference type="ARBA" id="ARBA00023163"/>
    </source>
</evidence>
<keyword evidence="3" id="KW-0805">Transcription regulation</keyword>
<dbReference type="GO" id="GO:0000156">
    <property type="term" value="F:phosphorelay response regulator activity"/>
    <property type="evidence" value="ECO:0007669"/>
    <property type="project" value="TreeGrafter"/>
</dbReference>
<dbReference type="InterPro" id="IPR011006">
    <property type="entry name" value="CheY-like_superfamily"/>
</dbReference>
<evidence type="ECO:0000256" key="6">
    <source>
        <dbReference type="PROSITE-ProRule" id="PRU00169"/>
    </source>
</evidence>
<feature type="domain" description="Response regulatory" evidence="8">
    <location>
        <begin position="2"/>
        <end position="116"/>
    </location>
</feature>
<keyword evidence="1 6" id="KW-0597">Phosphoprotein</keyword>
<dbReference type="FunFam" id="3.40.50.2300:FF:000002">
    <property type="entry name" value="DNA-binding response regulator PhoP"/>
    <property type="match status" value="1"/>
</dbReference>
<evidence type="ECO:0000256" key="1">
    <source>
        <dbReference type="ARBA" id="ARBA00022553"/>
    </source>
</evidence>
<evidence type="ECO:0000256" key="4">
    <source>
        <dbReference type="ARBA" id="ARBA00023125"/>
    </source>
</evidence>
<dbReference type="InterPro" id="IPR036388">
    <property type="entry name" value="WH-like_DNA-bd_sf"/>
</dbReference>
<evidence type="ECO:0000313" key="11">
    <source>
        <dbReference type="Proteomes" id="UP000231637"/>
    </source>
</evidence>
<protein>
    <submittedName>
        <fullName evidence="10">DNA-binding response regulator, OmpR family, contains REC and winged-helix (WHTH) domain</fullName>
    </submittedName>
</protein>
<keyword evidence="2" id="KW-0902">Two-component regulatory system</keyword>
<dbReference type="CDD" id="cd19934">
    <property type="entry name" value="REC_OmpR_EcPhoP-like"/>
    <property type="match status" value="1"/>
</dbReference>
<evidence type="ECO:0000256" key="3">
    <source>
        <dbReference type="ARBA" id="ARBA00023015"/>
    </source>
</evidence>
<dbReference type="GO" id="GO:0000976">
    <property type="term" value="F:transcription cis-regulatory region binding"/>
    <property type="evidence" value="ECO:0007669"/>
    <property type="project" value="TreeGrafter"/>
</dbReference>
<dbReference type="GO" id="GO:0006355">
    <property type="term" value="P:regulation of DNA-templated transcription"/>
    <property type="evidence" value="ECO:0007669"/>
    <property type="project" value="InterPro"/>
</dbReference>
<keyword evidence="5" id="KW-0804">Transcription</keyword>
<dbReference type="SUPFAM" id="SSF52172">
    <property type="entry name" value="CheY-like"/>
    <property type="match status" value="1"/>
</dbReference>
<reference evidence="10 11" key="1">
    <citation type="submission" date="2016-12" db="EMBL/GenBank/DDBJ databases">
        <title>Isolation and genomic insights into novel planktonic Zetaproteobacteria from stratified waters of the Chesapeake Bay.</title>
        <authorList>
            <person name="McAllister S.M."/>
            <person name="Kato S."/>
            <person name="Chan C.S."/>
            <person name="Chiu B.K."/>
            <person name="Field E.K."/>
        </authorList>
    </citation>
    <scope>NUCLEOTIDE SEQUENCE [LARGE SCALE GENOMIC DNA]</scope>
    <source>
        <strain evidence="10 11">CP-8</strain>
    </source>
</reference>
<dbReference type="Gene3D" id="3.40.50.2300">
    <property type="match status" value="1"/>
</dbReference>
<dbReference type="GO" id="GO:0032993">
    <property type="term" value="C:protein-DNA complex"/>
    <property type="evidence" value="ECO:0007669"/>
    <property type="project" value="TreeGrafter"/>
</dbReference>
<evidence type="ECO:0000259" key="9">
    <source>
        <dbReference type="PROSITE" id="PS51755"/>
    </source>
</evidence>
<dbReference type="GO" id="GO:0005829">
    <property type="term" value="C:cytosol"/>
    <property type="evidence" value="ECO:0007669"/>
    <property type="project" value="TreeGrafter"/>
</dbReference>
<sequence>MRLLLAEDDAALSTTVADFLRSHGYAVDLAEDGTEAAFLGSSEPYDVIVLDLGLPGISGLQVLQQWRVSGIKTPVLILTARGAWHEKVDGFRAGADDYLTKPFHSEELLVRLQALVRRAHGHAGGELQAGPLKLDEGRQSVSIHCADGRQEIELSGVEFRLLKYMMLQPGKILSASQIIEHVYDYNDEKESNVIEVYISRLRKRLGKSAILTKRGQGYVFNPDGICVH</sequence>
<feature type="domain" description="OmpR/PhoB-type" evidence="9">
    <location>
        <begin position="124"/>
        <end position="222"/>
    </location>
</feature>
<evidence type="ECO:0000256" key="2">
    <source>
        <dbReference type="ARBA" id="ARBA00023012"/>
    </source>
</evidence>
<dbReference type="SMART" id="SM00862">
    <property type="entry name" value="Trans_reg_C"/>
    <property type="match status" value="1"/>
</dbReference>
<dbReference type="PROSITE" id="PS51755">
    <property type="entry name" value="OMPR_PHOB"/>
    <property type="match status" value="1"/>
</dbReference>
<dbReference type="OrthoDB" id="5290939at2"/>